<accession>A0A9Q9UWP7</accession>
<reference evidence="2" key="2">
    <citation type="submission" date="2022-10" db="EMBL/GenBank/DDBJ databases">
        <authorList>
            <person name="Ngo T.-E."/>
        </authorList>
    </citation>
    <scope>NUCLEOTIDE SEQUENCE</scope>
    <source>
        <strain evidence="2">JHB</strain>
    </source>
</reference>
<gene>
    <name evidence="2" type="ORF">BJP36_39360</name>
</gene>
<organism evidence="2">
    <name type="scientific">Moorena producens (strain JHB)</name>
    <dbReference type="NCBI Taxonomy" id="1454205"/>
    <lineage>
        <taxon>Bacteria</taxon>
        <taxon>Bacillati</taxon>
        <taxon>Cyanobacteriota</taxon>
        <taxon>Cyanophyceae</taxon>
        <taxon>Coleofasciculales</taxon>
        <taxon>Coleofasciculaceae</taxon>
        <taxon>Moorena</taxon>
    </lineage>
</organism>
<feature type="compositionally biased region" description="Polar residues" evidence="1">
    <location>
        <begin position="8"/>
        <end position="18"/>
    </location>
</feature>
<dbReference type="AlphaFoldDB" id="A0A9Q9UWP7"/>
<evidence type="ECO:0000313" key="2">
    <source>
        <dbReference type="EMBL" id="WAN70114.1"/>
    </source>
</evidence>
<protein>
    <submittedName>
        <fullName evidence="2">Uncharacterized protein</fullName>
    </submittedName>
</protein>
<name>A0A9Q9UWP7_MOOP1</name>
<proteinExistence type="predicted"/>
<sequence>MVRHDHNTPLTDESYNNDSKARSVSRARYRRWDCQSFNANSTKGVQTPLHAHEPIAHKPMPPTFKALSQFCKGSISQALRRSLTTAN</sequence>
<dbReference type="EMBL" id="CP017708">
    <property type="protein sequence ID" value="WAN70114.1"/>
    <property type="molecule type" value="Genomic_DNA"/>
</dbReference>
<reference evidence="2" key="1">
    <citation type="journal article" date="2017" name="Proc. Natl. Acad. Sci. U.S.A.">
        <title>Comparative genomics uncovers the prolific and distinctive metabolic potential of the cyanobacterial genus Moorea.</title>
        <authorList>
            <person name="Leao T."/>
            <person name="Castelao G."/>
            <person name="Korobeynikov A."/>
            <person name="Monroe E.A."/>
            <person name="Podell S."/>
            <person name="Glukhov E."/>
            <person name="Allen E.E."/>
            <person name="Gerwick W.H."/>
            <person name="Gerwick L."/>
        </authorList>
    </citation>
    <scope>NUCLEOTIDE SEQUENCE</scope>
    <source>
        <strain evidence="2">JHB</strain>
    </source>
</reference>
<feature type="region of interest" description="Disordered" evidence="1">
    <location>
        <begin position="1"/>
        <end position="24"/>
    </location>
</feature>
<evidence type="ECO:0000256" key="1">
    <source>
        <dbReference type="SAM" id="MobiDB-lite"/>
    </source>
</evidence>
<dbReference type="Proteomes" id="UP000176944">
    <property type="component" value="Chromosome"/>
</dbReference>